<evidence type="ECO:0000313" key="2">
    <source>
        <dbReference type="EMBL" id="EMF52384.1"/>
    </source>
</evidence>
<dbReference type="EMBL" id="KB405095">
    <property type="protein sequence ID" value="EMF52384.1"/>
    <property type="molecule type" value="Genomic_DNA"/>
</dbReference>
<accession>M3FJX7</accession>
<name>M3FJX7_9ACTN</name>
<sequence length="150" mass="16930">MIVEPYSFTRRSCTTAPLMRISARSIASINGATSSTAFFRGRPFNVRLGGTDTAELDRYLRTVLRSSPVSLATSVRLTAPDSTRARNRRSSSQRCGSKTTASPPSVTLHRTSRRVPGTTIHRTIKRPFSLVRDRGRSWLWRDFRSRRSSR</sequence>
<evidence type="ECO:0000256" key="1">
    <source>
        <dbReference type="SAM" id="MobiDB-lite"/>
    </source>
</evidence>
<dbReference type="Proteomes" id="UP000030760">
    <property type="component" value="Unassembled WGS sequence"/>
</dbReference>
<proteinExistence type="predicted"/>
<protein>
    <submittedName>
        <fullName evidence="2">Uncharacterized protein</fullName>
    </submittedName>
</protein>
<feature type="compositionally biased region" description="Polar residues" evidence="1">
    <location>
        <begin position="92"/>
        <end position="109"/>
    </location>
</feature>
<reference evidence="3" key="1">
    <citation type="journal article" date="2013" name="Genome Announc.">
        <title>Draft Genome Sequence of Streptomyces bottropensis ATCC 25435, a Bottromycin-Producing Actinomycete.</title>
        <authorList>
            <person name="Zhang H."/>
            <person name="Zhou W."/>
            <person name="Zhuang Y."/>
            <person name="Liang X."/>
            <person name="Liu T."/>
        </authorList>
    </citation>
    <scope>NUCLEOTIDE SEQUENCE [LARGE SCALE GENOMIC DNA]</scope>
    <source>
        <strain evidence="3">ATCC 25435</strain>
    </source>
</reference>
<dbReference type="AlphaFoldDB" id="M3FJX7"/>
<gene>
    <name evidence="2" type="ORF">SBD_6906</name>
</gene>
<evidence type="ECO:0000313" key="3">
    <source>
        <dbReference type="Proteomes" id="UP000030760"/>
    </source>
</evidence>
<feature type="region of interest" description="Disordered" evidence="1">
    <location>
        <begin position="79"/>
        <end position="114"/>
    </location>
</feature>
<organism evidence="2 3">
    <name type="scientific">Streptomyces bottropensis ATCC 25435</name>
    <dbReference type="NCBI Taxonomy" id="1054862"/>
    <lineage>
        <taxon>Bacteria</taxon>
        <taxon>Bacillati</taxon>
        <taxon>Actinomycetota</taxon>
        <taxon>Actinomycetes</taxon>
        <taxon>Kitasatosporales</taxon>
        <taxon>Streptomycetaceae</taxon>
        <taxon>Streptomyces</taxon>
    </lineage>
</organism>